<keyword evidence="2" id="KW-1185">Reference proteome</keyword>
<organism evidence="1 2">
    <name type="scientific">Halosegnis rubeus</name>
    <dbReference type="NCBI Taxonomy" id="2212850"/>
    <lineage>
        <taxon>Archaea</taxon>
        <taxon>Methanobacteriati</taxon>
        <taxon>Methanobacteriota</taxon>
        <taxon>Stenosarchaea group</taxon>
        <taxon>Halobacteria</taxon>
        <taxon>Halobacteriales</taxon>
        <taxon>Natronomonadaceae</taxon>
        <taxon>Halosegnis</taxon>
    </lineage>
</organism>
<evidence type="ECO:0000313" key="1">
    <source>
        <dbReference type="EMBL" id="KAB7516321.1"/>
    </source>
</evidence>
<dbReference type="AlphaFoldDB" id="A0A5N5UF70"/>
<accession>A0A5N5UF70</accession>
<proteinExistence type="predicted"/>
<name>A0A5N5UF70_9EURY</name>
<gene>
    <name evidence="1" type="ORF">DM867_04110</name>
</gene>
<keyword evidence="1" id="KW-0808">Transferase</keyword>
<dbReference type="Proteomes" id="UP000326865">
    <property type="component" value="Unassembled WGS sequence"/>
</dbReference>
<dbReference type="EMBL" id="QKKZ01000001">
    <property type="protein sequence ID" value="KAB7516321.1"/>
    <property type="molecule type" value="Genomic_DNA"/>
</dbReference>
<sequence>MALDASTRELLLLAFARRRGILETLTTDAGTPEAVAEATDTDPSVAEAVTTALADRGFLERVGREYEPTNRLLGFLTKTDVRSIGSLPATLDALDAWTDHDTDPERTRVNRLGEQWARDEHAVRAAVTAAVHAAPTAERVVCLRDGPGRHASEFATRGYDATILESTARGDTVAPLLAPTEVQLEIGGYDTMPQTDLAFAVGMLARSDDDRARQWLAAAGKAAPTVVCIEPVRDRSPEGALLDVEHHLRDGGRVRPESALRSLFADVGLDCSVTAVPGTEGVALVGRRVQ</sequence>
<reference evidence="1 2" key="1">
    <citation type="submission" date="2019-10" db="EMBL/GenBank/DDBJ databases">
        <title>Unraveling microbial dark matter from salterns through culturing: the case of the genus Halosegnis.</title>
        <authorList>
            <person name="Duran-Viseras A."/>
            <person name="Andrei A.-S."/>
            <person name="Vera-Gargallo B."/>
            <person name="Ghai R."/>
            <person name="Sanchez-Porro C."/>
            <person name="Ventosa A."/>
        </authorList>
    </citation>
    <scope>NUCLEOTIDE SEQUENCE [LARGE SCALE GENOMIC DNA]</scope>
    <source>
        <strain evidence="1 2">F18-79</strain>
    </source>
</reference>
<dbReference type="GO" id="GO:0008168">
    <property type="term" value="F:methyltransferase activity"/>
    <property type="evidence" value="ECO:0007669"/>
    <property type="project" value="UniProtKB-KW"/>
</dbReference>
<evidence type="ECO:0000313" key="2">
    <source>
        <dbReference type="Proteomes" id="UP000326865"/>
    </source>
</evidence>
<dbReference type="RefSeq" id="WP_152133734.1">
    <property type="nucleotide sequence ID" value="NZ_QKKZ01000001.1"/>
</dbReference>
<comment type="caution">
    <text evidence="1">The sequence shown here is derived from an EMBL/GenBank/DDBJ whole genome shotgun (WGS) entry which is preliminary data.</text>
</comment>
<keyword evidence="1" id="KW-0489">Methyltransferase</keyword>
<protein>
    <submittedName>
        <fullName evidence="1">SAM-dependent methyltransferase</fullName>
    </submittedName>
</protein>
<dbReference type="GO" id="GO:0032259">
    <property type="term" value="P:methylation"/>
    <property type="evidence" value="ECO:0007669"/>
    <property type="project" value="UniProtKB-KW"/>
</dbReference>